<dbReference type="EMBL" id="LT629695">
    <property type="protein sequence ID" value="SDH85328.1"/>
    <property type="molecule type" value="Genomic_DNA"/>
</dbReference>
<evidence type="ECO:0000313" key="2">
    <source>
        <dbReference type="EMBL" id="SDH85328.1"/>
    </source>
</evidence>
<dbReference type="AlphaFoldDB" id="A0A1G8FT39"/>
<evidence type="ECO:0000256" key="1">
    <source>
        <dbReference type="SAM" id="MobiDB-lite"/>
    </source>
</evidence>
<dbReference type="InterPro" id="IPR012340">
    <property type="entry name" value="NA-bd_OB-fold"/>
</dbReference>
<proteinExistence type="predicted"/>
<sequence>MIADALATVQEWHADERWGRVVVESGDAVWVHFSAIEGRVLGALEVGEQVRVWCEPGLQQGEHQAERVVPMTGYDPNATRPTPPSEAYRSSLTIVDDPE</sequence>
<feature type="region of interest" description="Disordered" evidence="1">
    <location>
        <begin position="72"/>
        <end position="99"/>
    </location>
</feature>
<name>A0A1G8FT39_9MICO</name>
<dbReference type="Gene3D" id="2.40.50.140">
    <property type="entry name" value="Nucleic acid-binding proteins"/>
    <property type="match status" value="1"/>
</dbReference>
<dbReference type="SUPFAM" id="SSF50249">
    <property type="entry name" value="Nucleic acid-binding proteins"/>
    <property type="match status" value="1"/>
</dbReference>
<accession>A0A1G8FT39</accession>
<dbReference type="RefSeq" id="WP_092505640.1">
    <property type="nucleotide sequence ID" value="NZ_LT629695.1"/>
</dbReference>
<reference evidence="3" key="1">
    <citation type="submission" date="2016-10" db="EMBL/GenBank/DDBJ databases">
        <authorList>
            <person name="Varghese N."/>
            <person name="Submissions S."/>
        </authorList>
    </citation>
    <scope>NUCLEOTIDE SEQUENCE [LARGE SCALE GENOMIC DNA]</scope>
    <source>
        <strain evidence="3">DSM 22002</strain>
    </source>
</reference>
<keyword evidence="3" id="KW-1185">Reference proteome</keyword>
<dbReference type="OrthoDB" id="5195005at2"/>
<dbReference type="STRING" id="399736.SAMN04489720_2608"/>
<evidence type="ECO:0000313" key="3">
    <source>
        <dbReference type="Proteomes" id="UP000198822"/>
    </source>
</evidence>
<organism evidence="2 3">
    <name type="scientific">Agrococcus jejuensis</name>
    <dbReference type="NCBI Taxonomy" id="399736"/>
    <lineage>
        <taxon>Bacteria</taxon>
        <taxon>Bacillati</taxon>
        <taxon>Actinomycetota</taxon>
        <taxon>Actinomycetes</taxon>
        <taxon>Micrococcales</taxon>
        <taxon>Microbacteriaceae</taxon>
        <taxon>Agrococcus</taxon>
    </lineage>
</organism>
<dbReference type="Proteomes" id="UP000198822">
    <property type="component" value="Chromosome I"/>
</dbReference>
<gene>
    <name evidence="2" type="ORF">SAMN04489720_2608</name>
</gene>
<protein>
    <submittedName>
        <fullName evidence="2">Cold shock protein, CspA family</fullName>
    </submittedName>
</protein>